<reference evidence="2 3" key="2">
    <citation type="submission" date="2014-05" db="EMBL/GenBank/DDBJ databases">
        <title>Draft genome sequence of Halobacillus karajensis HK-03.</title>
        <authorList>
            <person name="Khelaifia S."/>
            <person name="Croce O."/>
            <person name="Lagier J.C."/>
            <person name="Raoult D."/>
        </authorList>
    </citation>
    <scope>NUCLEOTIDE SEQUENCE [LARGE SCALE GENOMIC DNA]</scope>
    <source>
        <strain evidence="2 3">HD-03</strain>
    </source>
</reference>
<name>A0A024P8M5_9BACI</name>
<organism evidence="2 3">
    <name type="scientific">Halobacillus karajensis</name>
    <dbReference type="NCBI Taxonomy" id="195088"/>
    <lineage>
        <taxon>Bacteria</taxon>
        <taxon>Bacillati</taxon>
        <taxon>Bacillota</taxon>
        <taxon>Bacilli</taxon>
        <taxon>Bacillales</taxon>
        <taxon>Bacillaceae</taxon>
        <taxon>Halobacillus</taxon>
    </lineage>
</organism>
<comment type="caution">
    <text evidence="2">The sequence shown here is derived from an EMBL/GenBank/DDBJ whole genome shotgun (WGS) entry which is preliminary data.</text>
</comment>
<keyword evidence="3" id="KW-1185">Reference proteome</keyword>
<keyword evidence="1" id="KW-0472">Membrane</keyword>
<evidence type="ECO:0000313" key="2">
    <source>
        <dbReference type="EMBL" id="CDQ25096.1"/>
    </source>
</evidence>
<accession>A0A024P8M5</accession>
<dbReference type="Proteomes" id="UP000028868">
    <property type="component" value="Unassembled WGS sequence"/>
</dbReference>
<protein>
    <submittedName>
        <fullName evidence="2">Uncharacterized protein</fullName>
    </submittedName>
</protein>
<keyword evidence="1" id="KW-0812">Transmembrane</keyword>
<proteinExistence type="predicted"/>
<dbReference type="AlphaFoldDB" id="A0A024P8M5"/>
<keyword evidence="1" id="KW-1133">Transmembrane helix</keyword>
<sequence>MMRKRIFNLNTLYILMAIVAIGILLIPRIIEGIKLQSKGISYITSNIEDYYHKTFPKEGKYTVEIDLSDIE</sequence>
<evidence type="ECO:0000256" key="1">
    <source>
        <dbReference type="SAM" id="Phobius"/>
    </source>
</evidence>
<reference evidence="3" key="1">
    <citation type="submission" date="2014-03" db="EMBL/GenBank/DDBJ databases">
        <authorList>
            <person name="Urmite Genomes U."/>
        </authorList>
    </citation>
    <scope>NUCLEOTIDE SEQUENCE [LARGE SCALE GENOMIC DNA]</scope>
    <source>
        <strain evidence="3">HD-03</strain>
    </source>
</reference>
<evidence type="ECO:0000313" key="3">
    <source>
        <dbReference type="Proteomes" id="UP000028868"/>
    </source>
</evidence>
<feature type="transmembrane region" description="Helical" evidence="1">
    <location>
        <begin position="12"/>
        <end position="30"/>
    </location>
</feature>
<gene>
    <name evidence="2" type="ORF">BN983_03401</name>
</gene>
<dbReference type="EMBL" id="CCDI010000004">
    <property type="protein sequence ID" value="CDQ25096.1"/>
    <property type="molecule type" value="Genomic_DNA"/>
</dbReference>